<evidence type="ECO:0000313" key="2">
    <source>
        <dbReference type="Proteomes" id="UP000073492"/>
    </source>
</evidence>
<organism evidence="1 2">
    <name type="scientific">Pseudocercospora musae</name>
    <dbReference type="NCBI Taxonomy" id="113226"/>
    <lineage>
        <taxon>Eukaryota</taxon>
        <taxon>Fungi</taxon>
        <taxon>Dikarya</taxon>
        <taxon>Ascomycota</taxon>
        <taxon>Pezizomycotina</taxon>
        <taxon>Dothideomycetes</taxon>
        <taxon>Dothideomycetidae</taxon>
        <taxon>Mycosphaerellales</taxon>
        <taxon>Mycosphaerellaceae</taxon>
        <taxon>Pseudocercospora</taxon>
    </lineage>
</organism>
<dbReference type="EMBL" id="LFZO01000016">
    <property type="protein sequence ID" value="KXT17705.1"/>
    <property type="molecule type" value="Genomic_DNA"/>
</dbReference>
<proteinExistence type="predicted"/>
<evidence type="ECO:0000313" key="1">
    <source>
        <dbReference type="EMBL" id="KXT17705.1"/>
    </source>
</evidence>
<dbReference type="AlphaFoldDB" id="A0A139ISM2"/>
<reference evidence="1 2" key="1">
    <citation type="submission" date="2015-07" db="EMBL/GenBank/DDBJ databases">
        <title>Comparative genomics of the Sigatoka disease complex on banana suggests a link between parallel evolutionary changes in Pseudocercospora fijiensis and Pseudocercospora eumusae and increased virulence on the banana host.</title>
        <authorList>
            <person name="Chang T.-C."/>
            <person name="Salvucci A."/>
            <person name="Crous P.W."/>
            <person name="Stergiopoulos I."/>
        </authorList>
    </citation>
    <scope>NUCLEOTIDE SEQUENCE [LARGE SCALE GENOMIC DNA]</scope>
    <source>
        <strain evidence="1 2">CBS 116634</strain>
    </source>
</reference>
<accession>A0A139ISM2</accession>
<keyword evidence="2" id="KW-1185">Reference proteome</keyword>
<comment type="caution">
    <text evidence="1">The sequence shown here is derived from an EMBL/GenBank/DDBJ whole genome shotgun (WGS) entry which is preliminary data.</text>
</comment>
<protein>
    <submittedName>
        <fullName evidence="1">Uncharacterized protein</fullName>
    </submittedName>
</protein>
<name>A0A139ISM2_9PEZI</name>
<sequence length="205" mass="23097">MASTSAAEVTMNHAPTWTALFRAHQNHKFAALREGILLPNFHTKTPELGLFKEDYIWSSSEARSFLKERVLPDPSKSIFTRNRVGKYRVTYFYDISHRTALDPFPSVEVQLAPLFDREDVVVLRLARMKAAMIATHLLEYEVVSWSPLRIRLEPLDAGLWGRLCTATYFDTDDDPVLGTTGSARQGEGGQASRSNALVFEAATMF</sequence>
<gene>
    <name evidence="1" type="ORF">AC579_9030</name>
</gene>
<dbReference type="Proteomes" id="UP000073492">
    <property type="component" value="Unassembled WGS sequence"/>
</dbReference>